<dbReference type="RefSeq" id="WP_092817607.1">
    <property type="nucleotide sequence ID" value="NZ_FNWU01000012.1"/>
</dbReference>
<dbReference type="Gene3D" id="1.10.10.10">
    <property type="entry name" value="Winged helix-like DNA-binding domain superfamily/Winged helix DNA-binding domain"/>
    <property type="match status" value="1"/>
</dbReference>
<protein>
    <submittedName>
        <fullName evidence="2">Transcriptional regulator PadR-like family protein</fullName>
    </submittedName>
</protein>
<dbReference type="Proteomes" id="UP000199215">
    <property type="component" value="Unassembled WGS sequence"/>
</dbReference>
<dbReference type="SUPFAM" id="SSF46785">
    <property type="entry name" value="Winged helix' DNA-binding domain"/>
    <property type="match status" value="1"/>
</dbReference>
<dbReference type="InterPro" id="IPR036390">
    <property type="entry name" value="WH_DNA-bd_sf"/>
</dbReference>
<dbReference type="InterPro" id="IPR036388">
    <property type="entry name" value="WH-like_DNA-bd_sf"/>
</dbReference>
<dbReference type="OrthoDB" id="378614at2157"/>
<dbReference type="EMBL" id="FNWU01000012">
    <property type="protein sequence ID" value="SEH60774.1"/>
    <property type="molecule type" value="Genomic_DNA"/>
</dbReference>
<dbReference type="InterPro" id="IPR005149">
    <property type="entry name" value="Tscrpt_reg_PadR_N"/>
</dbReference>
<sequence length="101" mass="11390">MSTSSMENVEEYVDLSGFQRDILWTIFHADDAVHGLAIKEALEENGYQTVHHGRLYSNLDDLVDAGLVEKGTRDGRTNEYTLTDTATTVLADRQSWERGEI</sequence>
<evidence type="ECO:0000313" key="2">
    <source>
        <dbReference type="EMBL" id="SEH60774.1"/>
    </source>
</evidence>
<dbReference type="AlphaFoldDB" id="A0A1H6JFU8"/>
<proteinExistence type="predicted"/>
<reference evidence="2 3" key="1">
    <citation type="submission" date="2016-10" db="EMBL/GenBank/DDBJ databases">
        <authorList>
            <person name="de Groot N.N."/>
        </authorList>
    </citation>
    <scope>NUCLEOTIDE SEQUENCE [LARGE SCALE GENOMIC DNA]</scope>
    <source>
        <strain evidence="2 3">IBRC-M10418</strain>
    </source>
</reference>
<dbReference type="Pfam" id="PF03551">
    <property type="entry name" value="PadR"/>
    <property type="match status" value="1"/>
</dbReference>
<dbReference type="STRING" id="1267564.SAMN05192561_11238"/>
<feature type="domain" description="Transcription regulator PadR N-terminal" evidence="1">
    <location>
        <begin position="31"/>
        <end position="88"/>
    </location>
</feature>
<gene>
    <name evidence="2" type="ORF">SAMN05192561_11238</name>
</gene>
<name>A0A1H6JFU8_9EURY</name>
<evidence type="ECO:0000259" key="1">
    <source>
        <dbReference type="Pfam" id="PF03551"/>
    </source>
</evidence>
<accession>A0A1H6JFU8</accession>
<keyword evidence="3" id="KW-1185">Reference proteome</keyword>
<evidence type="ECO:0000313" key="3">
    <source>
        <dbReference type="Proteomes" id="UP000199215"/>
    </source>
</evidence>
<organism evidence="2 3">
    <name type="scientific">Halopenitus malekzadehii</name>
    <dbReference type="NCBI Taxonomy" id="1267564"/>
    <lineage>
        <taxon>Archaea</taxon>
        <taxon>Methanobacteriati</taxon>
        <taxon>Methanobacteriota</taxon>
        <taxon>Stenosarchaea group</taxon>
        <taxon>Halobacteria</taxon>
        <taxon>Halobacteriales</taxon>
        <taxon>Haloferacaceae</taxon>
        <taxon>Halopenitus</taxon>
    </lineage>
</organism>